<dbReference type="KEGG" id="pez:HWQ56_25525"/>
<dbReference type="Pfam" id="PF00717">
    <property type="entry name" value="Peptidase_S24"/>
    <property type="match status" value="1"/>
</dbReference>
<dbReference type="CDD" id="cd06529">
    <property type="entry name" value="S24_LexA-like"/>
    <property type="match status" value="1"/>
</dbReference>
<protein>
    <submittedName>
        <fullName evidence="5">Helix-turn-helix transcriptional regulator</fullName>
    </submittedName>
</protein>
<dbReference type="PANTHER" id="PTHR40661">
    <property type="match status" value="1"/>
</dbReference>
<dbReference type="InterPro" id="IPR036286">
    <property type="entry name" value="LexA/Signal_pep-like_sf"/>
</dbReference>
<reference evidence="5 6" key="1">
    <citation type="submission" date="2020-06" db="EMBL/GenBank/DDBJ databases">
        <title>Pseudomonas eucalypticola sp. nov., an endophyte of Eucalyptus dunnii leaves with biocontrol ability of eucalyptus leaf blight.</title>
        <authorList>
            <person name="Liu Y."/>
            <person name="Song Z."/>
            <person name="Zeng H."/>
            <person name="Lu M."/>
            <person name="Wang X."/>
            <person name="Lian X."/>
            <person name="Zhang Q."/>
        </authorList>
    </citation>
    <scope>NUCLEOTIDE SEQUENCE [LARGE SCALE GENOMIC DNA]</scope>
    <source>
        <strain evidence="5 6">NP-1</strain>
    </source>
</reference>
<dbReference type="InterPro" id="IPR001387">
    <property type="entry name" value="Cro/C1-type_HTH"/>
</dbReference>
<dbReference type="Gene3D" id="2.10.109.10">
    <property type="entry name" value="Umud Fragment, subunit A"/>
    <property type="match status" value="1"/>
</dbReference>
<organism evidence="5 6">
    <name type="scientific">Pseudomonas eucalypticola</name>
    <dbReference type="NCBI Taxonomy" id="2599595"/>
    <lineage>
        <taxon>Bacteria</taxon>
        <taxon>Pseudomonadati</taxon>
        <taxon>Pseudomonadota</taxon>
        <taxon>Gammaproteobacteria</taxon>
        <taxon>Pseudomonadales</taxon>
        <taxon>Pseudomonadaceae</taxon>
        <taxon>Pseudomonas</taxon>
    </lineage>
</organism>
<dbReference type="InterPro" id="IPR039418">
    <property type="entry name" value="LexA-like"/>
</dbReference>
<evidence type="ECO:0000256" key="1">
    <source>
        <dbReference type="ARBA" id="ARBA00023015"/>
    </source>
</evidence>
<evidence type="ECO:0000313" key="5">
    <source>
        <dbReference type="EMBL" id="QKZ06953.1"/>
    </source>
</evidence>
<evidence type="ECO:0000256" key="3">
    <source>
        <dbReference type="ARBA" id="ARBA00023163"/>
    </source>
</evidence>
<dbReference type="PANTHER" id="PTHR40661:SF2">
    <property type="entry name" value="HTH-TYPE TRANSCRIPTIONAL REGULATOR PRTR"/>
    <property type="match status" value="1"/>
</dbReference>
<name>A0A7D5DA53_9PSED</name>
<keyword evidence="3" id="KW-0804">Transcription</keyword>
<evidence type="ECO:0000256" key="2">
    <source>
        <dbReference type="ARBA" id="ARBA00023125"/>
    </source>
</evidence>
<proteinExistence type="predicted"/>
<keyword evidence="1" id="KW-0805">Transcription regulation</keyword>
<dbReference type="SUPFAM" id="SSF51306">
    <property type="entry name" value="LexA/Signal peptidase"/>
    <property type="match status" value="1"/>
</dbReference>
<dbReference type="EMBL" id="CP056030">
    <property type="protein sequence ID" value="QKZ06953.1"/>
    <property type="molecule type" value="Genomic_DNA"/>
</dbReference>
<evidence type="ECO:0000259" key="4">
    <source>
        <dbReference type="Pfam" id="PF00717"/>
    </source>
</evidence>
<dbReference type="Proteomes" id="UP000509568">
    <property type="component" value="Chromosome"/>
</dbReference>
<dbReference type="AlphaFoldDB" id="A0A7D5DA53"/>
<keyword evidence="2" id="KW-0238">DNA-binding</keyword>
<dbReference type="GO" id="GO:0003677">
    <property type="term" value="F:DNA binding"/>
    <property type="evidence" value="ECO:0007669"/>
    <property type="project" value="UniProtKB-KW"/>
</dbReference>
<gene>
    <name evidence="5" type="ORF">HWQ56_25525</name>
</gene>
<keyword evidence="6" id="KW-1185">Reference proteome</keyword>
<evidence type="ECO:0000313" key="6">
    <source>
        <dbReference type="Proteomes" id="UP000509568"/>
    </source>
</evidence>
<dbReference type="CDD" id="cd00093">
    <property type="entry name" value="HTH_XRE"/>
    <property type="match status" value="1"/>
</dbReference>
<feature type="domain" description="Peptidase S24/S26A/S26B/S26C" evidence="4">
    <location>
        <begin position="124"/>
        <end position="228"/>
    </location>
</feature>
<sequence length="242" mass="27293">MITSGDRLKTLLQECHLSPSDLALHRNVLPQHVNNWIRRGVPIARLDDIAGLLCVHTHWLRTGMGPKYRFPPPAPPLDPQDHFIDQDNLLYPTPSPTALAASTHEDVLIPFHRPLNQQLIAVDNRHLRLPREALDSLRINPDHCAALIMPDTSQAPRIQPGAAVAIDRSHTTYQPGHLYAVLHGGDLAIRNLYPMTCNAMRLRPYNLAHFSDELASAQEAVEVLGWVFWWSTLQPCRPDEKQ</sequence>
<dbReference type="InterPro" id="IPR015927">
    <property type="entry name" value="Peptidase_S24_S26A/B/C"/>
</dbReference>
<accession>A0A7D5DA53</accession>
<dbReference type="RefSeq" id="WP_176572049.1">
    <property type="nucleotide sequence ID" value="NZ_CP056030.1"/>
</dbReference>